<dbReference type="SMART" id="SM00164">
    <property type="entry name" value="TBC"/>
    <property type="match status" value="1"/>
</dbReference>
<dbReference type="InterPro" id="IPR045913">
    <property type="entry name" value="TBC20/Gyp8-like"/>
</dbReference>
<dbReference type="PANTHER" id="PTHR20913">
    <property type="entry name" value="TBC1 DOMAIN FAMILY MEMBER 20/GTPASE"/>
    <property type="match status" value="1"/>
</dbReference>
<protein>
    <recommendedName>
        <fullName evidence="3">Rab-GAP TBC domain-containing protein</fullName>
    </recommendedName>
</protein>
<evidence type="ECO:0000256" key="1">
    <source>
        <dbReference type="ARBA" id="ARBA00022468"/>
    </source>
</evidence>
<name>A0AAN4ZGM9_9BILA</name>
<dbReference type="Pfam" id="PF00566">
    <property type="entry name" value="RabGAP-TBC"/>
    <property type="match status" value="1"/>
</dbReference>
<feature type="transmembrane region" description="Helical" evidence="2">
    <location>
        <begin position="371"/>
        <end position="391"/>
    </location>
</feature>
<keyword evidence="5" id="KW-1185">Reference proteome</keyword>
<keyword evidence="1" id="KW-0343">GTPase activation</keyword>
<dbReference type="Gene3D" id="1.10.8.1310">
    <property type="match status" value="1"/>
</dbReference>
<keyword evidence="2" id="KW-1133">Transmembrane helix</keyword>
<dbReference type="GO" id="GO:0005096">
    <property type="term" value="F:GTPase activator activity"/>
    <property type="evidence" value="ECO:0007669"/>
    <property type="project" value="UniProtKB-KW"/>
</dbReference>
<accession>A0AAN4ZGM9</accession>
<dbReference type="InterPro" id="IPR035969">
    <property type="entry name" value="Rab-GAP_TBC_sf"/>
</dbReference>
<keyword evidence="2" id="KW-0812">Transmembrane</keyword>
<organism evidence="4 5">
    <name type="scientific">Pristionchus mayeri</name>
    <dbReference type="NCBI Taxonomy" id="1317129"/>
    <lineage>
        <taxon>Eukaryota</taxon>
        <taxon>Metazoa</taxon>
        <taxon>Ecdysozoa</taxon>
        <taxon>Nematoda</taxon>
        <taxon>Chromadorea</taxon>
        <taxon>Rhabditida</taxon>
        <taxon>Rhabditina</taxon>
        <taxon>Diplogasteromorpha</taxon>
        <taxon>Diplogasteroidea</taxon>
        <taxon>Neodiplogasteridae</taxon>
        <taxon>Pristionchus</taxon>
    </lineage>
</organism>
<dbReference type="Gene3D" id="1.10.472.80">
    <property type="entry name" value="Ypt/Rab-GAP domain of gyp1p, domain 3"/>
    <property type="match status" value="1"/>
</dbReference>
<dbReference type="InterPro" id="IPR000195">
    <property type="entry name" value="Rab-GAP-TBC_dom"/>
</dbReference>
<keyword evidence="2" id="KW-0472">Membrane</keyword>
<evidence type="ECO:0000259" key="3">
    <source>
        <dbReference type="PROSITE" id="PS50086"/>
    </source>
</evidence>
<sequence>QLMSVSEPCSPSKSFELVDEKWLAVSSCVDLADQNEDGHSDPLLIARLSSTNRKKRTIDLFLSEHEDKLDDYIENLRTFARSTGGLIDDDIRRIVWPVLARHLYKYEHEGPSEPELDELTDDDANAHKEWNQVQLDVHRTLARFPPNIDKDERDDLQTLLTPLIVKLISARRDFNYYQGLHDVFLTLLLVVGKESAEDVGRSLIREGVFHDYLSMTLDQGVCRQLELIYVILSRVDPEIEAIFRQVELGPIFALSWPLTWFSHSLHSYKQIVRVFDAFLASDPLLPIYFSAACILYRRADILTTEREMPFLHHLLGTLPKNLPIDSLVSDALYLAKLIPPLLLKGKYLKSYKETASPISNIAPVVSSISRYAIQAVFVAGAMSAAAVTFYLSRA</sequence>
<dbReference type="EMBL" id="BTRK01000002">
    <property type="protein sequence ID" value="GMR36660.1"/>
    <property type="molecule type" value="Genomic_DNA"/>
</dbReference>
<dbReference type="GO" id="GO:0006888">
    <property type="term" value="P:endoplasmic reticulum to Golgi vesicle-mediated transport"/>
    <property type="evidence" value="ECO:0007669"/>
    <property type="project" value="TreeGrafter"/>
</dbReference>
<comment type="caution">
    <text evidence="4">The sequence shown here is derived from an EMBL/GenBank/DDBJ whole genome shotgun (WGS) entry which is preliminary data.</text>
</comment>
<proteinExistence type="predicted"/>
<dbReference type="SUPFAM" id="SSF47923">
    <property type="entry name" value="Ypt/Rab-GAP domain of gyp1p"/>
    <property type="match status" value="2"/>
</dbReference>
<evidence type="ECO:0000313" key="5">
    <source>
        <dbReference type="Proteomes" id="UP001328107"/>
    </source>
</evidence>
<gene>
    <name evidence="4" type="ORF">PMAYCL1PPCAC_06855</name>
</gene>
<dbReference type="GO" id="GO:0005789">
    <property type="term" value="C:endoplasmic reticulum membrane"/>
    <property type="evidence" value="ECO:0007669"/>
    <property type="project" value="TreeGrafter"/>
</dbReference>
<feature type="non-terminal residue" evidence="4">
    <location>
        <position position="394"/>
    </location>
</feature>
<dbReference type="FunFam" id="1.10.8.1310:FF:000001">
    <property type="entry name" value="TBC1 domain family, member 20"/>
    <property type="match status" value="1"/>
</dbReference>
<evidence type="ECO:0000256" key="2">
    <source>
        <dbReference type="SAM" id="Phobius"/>
    </source>
</evidence>
<dbReference type="Proteomes" id="UP001328107">
    <property type="component" value="Unassembled WGS sequence"/>
</dbReference>
<dbReference type="PANTHER" id="PTHR20913:SF7">
    <property type="entry name" value="RE60063P"/>
    <property type="match status" value="1"/>
</dbReference>
<reference evidence="5" key="1">
    <citation type="submission" date="2022-10" db="EMBL/GenBank/DDBJ databases">
        <title>Genome assembly of Pristionchus species.</title>
        <authorList>
            <person name="Yoshida K."/>
            <person name="Sommer R.J."/>
        </authorList>
    </citation>
    <scope>NUCLEOTIDE SEQUENCE [LARGE SCALE GENOMIC DNA]</scope>
    <source>
        <strain evidence="5">RS5460</strain>
    </source>
</reference>
<evidence type="ECO:0000313" key="4">
    <source>
        <dbReference type="EMBL" id="GMR36660.1"/>
    </source>
</evidence>
<dbReference type="AlphaFoldDB" id="A0AAN4ZGM9"/>
<feature type="domain" description="Rab-GAP TBC" evidence="3">
    <location>
        <begin position="86"/>
        <end position="282"/>
    </location>
</feature>
<dbReference type="PROSITE" id="PS50086">
    <property type="entry name" value="TBC_RABGAP"/>
    <property type="match status" value="1"/>
</dbReference>
<feature type="non-terminal residue" evidence="4">
    <location>
        <position position="1"/>
    </location>
</feature>